<dbReference type="Proteomes" id="UP000287188">
    <property type="component" value="Unassembled WGS sequence"/>
</dbReference>
<name>A0A402ASR6_9CHLR</name>
<dbReference type="AlphaFoldDB" id="A0A402ASR6"/>
<comment type="caution">
    <text evidence="1">The sequence shown here is derived from an EMBL/GenBank/DDBJ whole genome shotgun (WGS) entry which is preliminary data.</text>
</comment>
<dbReference type="EMBL" id="BIFS01000002">
    <property type="protein sequence ID" value="GCE22131.1"/>
    <property type="molecule type" value="Genomic_DNA"/>
</dbReference>
<protein>
    <submittedName>
        <fullName evidence="1">Uncharacterized protein</fullName>
    </submittedName>
</protein>
<organism evidence="1 2">
    <name type="scientific">Dictyobacter kobayashii</name>
    <dbReference type="NCBI Taxonomy" id="2014872"/>
    <lineage>
        <taxon>Bacteria</taxon>
        <taxon>Bacillati</taxon>
        <taxon>Chloroflexota</taxon>
        <taxon>Ktedonobacteria</taxon>
        <taxon>Ktedonobacterales</taxon>
        <taxon>Dictyobacteraceae</taxon>
        <taxon>Dictyobacter</taxon>
    </lineage>
</organism>
<proteinExistence type="predicted"/>
<evidence type="ECO:0000313" key="1">
    <source>
        <dbReference type="EMBL" id="GCE22131.1"/>
    </source>
</evidence>
<accession>A0A402ASR6</accession>
<evidence type="ECO:0000313" key="2">
    <source>
        <dbReference type="Proteomes" id="UP000287188"/>
    </source>
</evidence>
<keyword evidence="2" id="KW-1185">Reference proteome</keyword>
<reference evidence="2" key="1">
    <citation type="submission" date="2018-12" db="EMBL/GenBank/DDBJ databases">
        <title>Tengunoibacter tsumagoiensis gen. nov., sp. nov., Dictyobacter kobayashii sp. nov., D. alpinus sp. nov., and D. joshuensis sp. nov. and description of Dictyobacteraceae fam. nov. within the order Ktedonobacterales isolated from Tengu-no-mugimeshi.</title>
        <authorList>
            <person name="Wang C.M."/>
            <person name="Zheng Y."/>
            <person name="Sakai Y."/>
            <person name="Toyoda A."/>
            <person name="Minakuchi Y."/>
            <person name="Abe K."/>
            <person name="Yokota A."/>
            <person name="Yabe S."/>
        </authorList>
    </citation>
    <scope>NUCLEOTIDE SEQUENCE [LARGE SCALE GENOMIC DNA]</scope>
    <source>
        <strain evidence="2">Uno11</strain>
    </source>
</reference>
<gene>
    <name evidence="1" type="ORF">KDK_59310</name>
</gene>
<sequence length="42" mass="4902">MQVKPFKQVKIGEGEIINTVKPLWARLALKARVSWYQDVRFG</sequence>